<evidence type="ECO:0000256" key="1">
    <source>
        <dbReference type="SAM" id="MobiDB-lite"/>
    </source>
</evidence>
<dbReference type="AlphaFoldDB" id="K4RDQ2"/>
<evidence type="ECO:0000313" key="3">
    <source>
        <dbReference type="Proteomes" id="UP000008043"/>
    </source>
</evidence>
<keyword evidence="3" id="KW-1185">Reference proteome</keyword>
<feature type="compositionally biased region" description="Basic and acidic residues" evidence="1">
    <location>
        <begin position="49"/>
        <end position="58"/>
    </location>
</feature>
<proteinExistence type="predicted"/>
<feature type="region of interest" description="Disordered" evidence="1">
    <location>
        <begin position="1"/>
        <end position="79"/>
    </location>
</feature>
<gene>
    <name evidence="2" type="ORF">BN159_7439</name>
</gene>
<reference evidence="2 3" key="1">
    <citation type="journal article" date="2012" name="J. Bacteriol.">
        <title>Genome sequence of the bacterium Streptomyces davawensis JCM 4913 and heterologous production of the unique antibiotic roseoflavin.</title>
        <authorList>
            <person name="Jankowitsch F."/>
            <person name="Schwarz J."/>
            <person name="Ruckert C."/>
            <person name="Gust B."/>
            <person name="Szczepanowski R."/>
            <person name="Blom J."/>
            <person name="Pelzer S."/>
            <person name="Kalinowski J."/>
            <person name="Mack M."/>
        </authorList>
    </citation>
    <scope>NUCLEOTIDE SEQUENCE [LARGE SCALE GENOMIC DNA]</scope>
    <source>
        <strain evidence="3">DSM 101723 / JCM 4913 / KCC S-0913 / 768</strain>
    </source>
</reference>
<protein>
    <submittedName>
        <fullName evidence="2">Uncharacterized protein</fullName>
    </submittedName>
</protein>
<organism evidence="2 3">
    <name type="scientific">Streptomyces davaonensis (strain DSM 101723 / JCM 4913 / KCC S-0913 / 768)</name>
    <dbReference type="NCBI Taxonomy" id="1214101"/>
    <lineage>
        <taxon>Bacteria</taxon>
        <taxon>Bacillati</taxon>
        <taxon>Actinomycetota</taxon>
        <taxon>Actinomycetes</taxon>
        <taxon>Kitasatosporales</taxon>
        <taxon>Streptomycetaceae</taxon>
        <taxon>Streptomyces</taxon>
    </lineage>
</organism>
<dbReference type="EMBL" id="HE971709">
    <property type="protein sequence ID" value="CCK31818.1"/>
    <property type="molecule type" value="Genomic_DNA"/>
</dbReference>
<evidence type="ECO:0000313" key="2">
    <source>
        <dbReference type="EMBL" id="CCK31818.1"/>
    </source>
</evidence>
<dbReference type="STRING" id="1214101.BN159_7439"/>
<dbReference type="HOGENOM" id="CLU_2604431_0_0_11"/>
<name>K4RDQ2_STRDJ</name>
<sequence>MSNEKRGTGPEYRAQDASVAHAGPANKLPEPGEPEPRDEAAGRTPTAEQLDRREERFTRPRKPMGPTQGQAPETVPEEP</sequence>
<dbReference type="KEGG" id="sdv:BN159_7439"/>
<accession>K4RDQ2</accession>
<dbReference type="Proteomes" id="UP000008043">
    <property type="component" value="Chromosome"/>
</dbReference>